<feature type="region of interest" description="Disordered" evidence="11">
    <location>
        <begin position="1"/>
        <end position="77"/>
    </location>
</feature>
<dbReference type="PROSITE" id="PS00031">
    <property type="entry name" value="NUCLEAR_REC_DBD_1"/>
    <property type="match status" value="1"/>
</dbReference>
<dbReference type="GO" id="GO:0004879">
    <property type="term" value="F:nuclear receptor activity"/>
    <property type="evidence" value="ECO:0007669"/>
    <property type="project" value="TreeGrafter"/>
</dbReference>
<dbReference type="InterPro" id="IPR000536">
    <property type="entry name" value="Nucl_hrmn_rcpt_lig-bd"/>
</dbReference>
<dbReference type="InterPro" id="IPR013088">
    <property type="entry name" value="Znf_NHR/GATA"/>
</dbReference>
<evidence type="ECO:0000313" key="15">
    <source>
        <dbReference type="Proteomes" id="UP000267096"/>
    </source>
</evidence>
<evidence type="ECO:0000256" key="2">
    <source>
        <dbReference type="ARBA" id="ARBA00022723"/>
    </source>
</evidence>
<evidence type="ECO:0000259" key="12">
    <source>
        <dbReference type="PROSITE" id="PS51030"/>
    </source>
</evidence>
<evidence type="ECO:0000256" key="7">
    <source>
        <dbReference type="ARBA" id="ARBA00023163"/>
    </source>
</evidence>
<dbReference type="Pfam" id="PF00105">
    <property type="entry name" value="zf-C4"/>
    <property type="match status" value="1"/>
</dbReference>
<keyword evidence="3 10" id="KW-0863">Zinc-finger</keyword>
<evidence type="ECO:0000256" key="3">
    <source>
        <dbReference type="ARBA" id="ARBA00022771"/>
    </source>
</evidence>
<dbReference type="SMART" id="SM00399">
    <property type="entry name" value="ZnF_C4"/>
    <property type="match status" value="1"/>
</dbReference>
<keyword evidence="2 10" id="KW-0479">Metal-binding</keyword>
<dbReference type="PANTHER" id="PTHR24082:SF508">
    <property type="entry name" value="NUCLEAR HORMONE RECEPTOR FAMILY MEMBER NHR-48"/>
    <property type="match status" value="1"/>
</dbReference>
<dbReference type="SUPFAM" id="SSF57716">
    <property type="entry name" value="Glucocorticoid receptor-like (DNA-binding domain)"/>
    <property type="match status" value="1"/>
</dbReference>
<dbReference type="InterPro" id="IPR035500">
    <property type="entry name" value="NHR-like_dom_sf"/>
</dbReference>
<evidence type="ECO:0000256" key="4">
    <source>
        <dbReference type="ARBA" id="ARBA00022833"/>
    </source>
</evidence>
<evidence type="ECO:0000313" key="14">
    <source>
        <dbReference type="EMBL" id="VDK48273.1"/>
    </source>
</evidence>
<feature type="compositionally biased region" description="Low complexity" evidence="11">
    <location>
        <begin position="63"/>
        <end position="77"/>
    </location>
</feature>
<feature type="compositionally biased region" description="Polar residues" evidence="11">
    <location>
        <begin position="194"/>
        <end position="211"/>
    </location>
</feature>
<organism evidence="16">
    <name type="scientific">Anisakis simplex</name>
    <name type="common">Herring worm</name>
    <dbReference type="NCBI Taxonomy" id="6269"/>
    <lineage>
        <taxon>Eukaryota</taxon>
        <taxon>Metazoa</taxon>
        <taxon>Ecdysozoa</taxon>
        <taxon>Nematoda</taxon>
        <taxon>Chromadorea</taxon>
        <taxon>Rhabditida</taxon>
        <taxon>Spirurina</taxon>
        <taxon>Ascaridomorpha</taxon>
        <taxon>Ascaridoidea</taxon>
        <taxon>Anisakidae</taxon>
        <taxon>Anisakis</taxon>
        <taxon>Anisakis simplex complex</taxon>
    </lineage>
</organism>
<evidence type="ECO:0000256" key="11">
    <source>
        <dbReference type="SAM" id="MobiDB-lite"/>
    </source>
</evidence>
<dbReference type="SUPFAM" id="SSF48508">
    <property type="entry name" value="Nuclear receptor ligand-binding domain"/>
    <property type="match status" value="1"/>
</dbReference>
<accession>A0A158PP13</accession>
<dbReference type="Gene3D" id="1.10.565.10">
    <property type="entry name" value="Retinoid X Receptor"/>
    <property type="match status" value="1"/>
</dbReference>
<reference evidence="14 15" key="2">
    <citation type="submission" date="2018-11" db="EMBL/GenBank/DDBJ databases">
        <authorList>
            <consortium name="Pathogen Informatics"/>
        </authorList>
    </citation>
    <scope>NUCLEOTIDE SEQUENCE [LARGE SCALE GENOMIC DNA]</scope>
</reference>
<dbReference type="Gene3D" id="3.30.50.10">
    <property type="entry name" value="Erythroid Transcription Factor GATA-1, subunit A"/>
    <property type="match status" value="1"/>
</dbReference>
<evidence type="ECO:0000256" key="8">
    <source>
        <dbReference type="ARBA" id="ARBA00023170"/>
    </source>
</evidence>
<dbReference type="Pfam" id="PF00104">
    <property type="entry name" value="Hormone_recep"/>
    <property type="match status" value="1"/>
</dbReference>
<feature type="region of interest" description="Disordered" evidence="11">
    <location>
        <begin position="194"/>
        <end position="213"/>
    </location>
</feature>
<feature type="domain" description="NR LBD" evidence="13">
    <location>
        <begin position="518"/>
        <end position="748"/>
    </location>
</feature>
<feature type="compositionally biased region" description="Basic and acidic residues" evidence="11">
    <location>
        <begin position="132"/>
        <end position="151"/>
    </location>
</feature>
<keyword evidence="7 10" id="KW-0804">Transcription</keyword>
<evidence type="ECO:0000259" key="13">
    <source>
        <dbReference type="PROSITE" id="PS51843"/>
    </source>
</evidence>
<evidence type="ECO:0000256" key="10">
    <source>
        <dbReference type="RuleBase" id="RU004334"/>
    </source>
</evidence>
<evidence type="ECO:0000256" key="1">
    <source>
        <dbReference type="ARBA" id="ARBA00005993"/>
    </source>
</evidence>
<proteinExistence type="inferred from homology"/>
<keyword evidence="15" id="KW-1185">Reference proteome</keyword>
<feature type="compositionally biased region" description="Polar residues" evidence="11">
    <location>
        <begin position="1"/>
        <end position="15"/>
    </location>
</feature>
<keyword evidence="6 10" id="KW-0238">DNA-binding</keyword>
<evidence type="ECO:0000256" key="9">
    <source>
        <dbReference type="ARBA" id="ARBA00023242"/>
    </source>
</evidence>
<feature type="compositionally biased region" description="Low complexity" evidence="11">
    <location>
        <begin position="27"/>
        <end position="50"/>
    </location>
</feature>
<dbReference type="WBParaSite" id="ASIM_0001342101-mRNA-1">
    <property type="protein sequence ID" value="ASIM_0001342101-mRNA-1"/>
    <property type="gene ID" value="ASIM_0001342101"/>
</dbReference>
<dbReference type="PROSITE" id="PS51843">
    <property type="entry name" value="NR_LBD"/>
    <property type="match status" value="1"/>
</dbReference>
<dbReference type="EMBL" id="UYRR01031260">
    <property type="protein sequence ID" value="VDK48273.1"/>
    <property type="molecule type" value="Genomic_DNA"/>
</dbReference>
<dbReference type="PROSITE" id="PS51030">
    <property type="entry name" value="NUCLEAR_REC_DBD_2"/>
    <property type="match status" value="1"/>
</dbReference>
<reference evidence="16" key="1">
    <citation type="submission" date="2016-04" db="UniProtKB">
        <authorList>
            <consortium name="WormBaseParasite"/>
        </authorList>
    </citation>
    <scope>IDENTIFICATION</scope>
</reference>
<protein>
    <submittedName>
        <fullName evidence="16">Nuclear hormone receptor family member nhr-48 (inferred by orthology to a C. elegans protein)</fullName>
    </submittedName>
</protein>
<dbReference type="GO" id="GO:0008270">
    <property type="term" value="F:zinc ion binding"/>
    <property type="evidence" value="ECO:0007669"/>
    <property type="project" value="UniProtKB-KW"/>
</dbReference>
<dbReference type="GO" id="GO:0005634">
    <property type="term" value="C:nucleus"/>
    <property type="evidence" value="ECO:0007669"/>
    <property type="project" value="UniProtKB-SubCell"/>
</dbReference>
<comment type="similarity">
    <text evidence="1 10">Belongs to the nuclear hormone receptor family.</text>
</comment>
<keyword evidence="9 10" id="KW-0539">Nucleus</keyword>
<dbReference type="GO" id="GO:0045944">
    <property type="term" value="P:positive regulation of transcription by RNA polymerase II"/>
    <property type="evidence" value="ECO:0007669"/>
    <property type="project" value="TreeGrafter"/>
</dbReference>
<keyword evidence="8 10" id="KW-0675">Receptor</keyword>
<evidence type="ECO:0000313" key="16">
    <source>
        <dbReference type="WBParaSite" id="ASIM_0001342101-mRNA-1"/>
    </source>
</evidence>
<dbReference type="PANTHER" id="PTHR24082">
    <property type="entry name" value="NUCLEAR HORMONE RECEPTOR"/>
    <property type="match status" value="1"/>
</dbReference>
<dbReference type="AlphaFoldDB" id="A0A158PP13"/>
<dbReference type="OrthoDB" id="6355676at2759"/>
<comment type="subcellular location">
    <subcellularLocation>
        <location evidence="10">Nucleus</location>
    </subcellularLocation>
</comment>
<sequence>MQASTEVQSLSIINNNDERMQLDNGNSSEAHPKAAAAAGYSSSLASTSSSMHQQSNESRKRSSSYGNTSTNNDTNSSLTDKRIATKICRVCGDKAYSYNFNVITCESCKAFFRRNANKHKVGMKKEWIMSEEARMEKKQRVQENRERRLTETKNPNPPHRRVTKHSDDEEIPPSKVPSLTASQQSSKQEITLVTANDSHSNEPLQNNTLPSLSGIAMPTSISTSVSFRDMPTPGSIDSLPSPMITTAGFRPPLITDSTSCLFFTAAQLAAVHHVQQQQHSNKTQSPTTDYPPCSMLLSSTVIPPSLPTIPPVCIASNTNHLNISPLNVTSQLTPLNIITQNVIPPAMPQPLHMFSQSDQSLTRSLPTNDDMITVPKEVLIRLLQYNNQCNINCTSLQSPHMGSSSQTCLCTCFCGKYPPGKIIVEEVRKELSAGPSCSQTQSIEARNESLKANASRVDDWAECSNAHNANRKTETHSSRRSSLFKSASLLEEEMNSVHVVDVSVHVLVDPDCCLMTSTDQDRLNEVLCANGAWAEIEPNSVDAMRHEEGCPSKVDMINMADGAIRRMIKMVKRMDTFRRIEHHDQMQLLKYSCMEYIILRGAMSYDPEQNAWKGPTMHSGFNVKMDAMKDTRDNMFESSIRFYATFKEEWRTNEAVMLLLGMIVIFNPHFPNLHSAQIIEREYEAYKKVLKRLLFTLCGQDVKRTNVEFKGLLDKITYLETLNKRAQRMLHEIDCSQMEPLLIELFNE</sequence>
<dbReference type="GO" id="GO:0030154">
    <property type="term" value="P:cell differentiation"/>
    <property type="evidence" value="ECO:0007669"/>
    <property type="project" value="TreeGrafter"/>
</dbReference>
<name>A0A158PP13_ANISI</name>
<keyword evidence="4 10" id="KW-0862">Zinc</keyword>
<feature type="domain" description="Nuclear receptor" evidence="12">
    <location>
        <begin position="85"/>
        <end position="114"/>
    </location>
</feature>
<feature type="compositionally biased region" description="Polar residues" evidence="11">
    <location>
        <begin position="177"/>
        <end position="188"/>
    </location>
</feature>
<dbReference type="SMART" id="SM00430">
    <property type="entry name" value="HOLI"/>
    <property type="match status" value="1"/>
</dbReference>
<dbReference type="Proteomes" id="UP000267096">
    <property type="component" value="Unassembled WGS sequence"/>
</dbReference>
<evidence type="ECO:0000256" key="6">
    <source>
        <dbReference type="ARBA" id="ARBA00023125"/>
    </source>
</evidence>
<dbReference type="PRINTS" id="PR00047">
    <property type="entry name" value="STROIDFINGER"/>
</dbReference>
<evidence type="ECO:0000256" key="5">
    <source>
        <dbReference type="ARBA" id="ARBA00023015"/>
    </source>
</evidence>
<dbReference type="GO" id="GO:0000122">
    <property type="term" value="P:negative regulation of transcription by RNA polymerase II"/>
    <property type="evidence" value="ECO:0007669"/>
    <property type="project" value="TreeGrafter"/>
</dbReference>
<feature type="region of interest" description="Disordered" evidence="11">
    <location>
        <begin position="132"/>
        <end position="188"/>
    </location>
</feature>
<dbReference type="GO" id="GO:0000978">
    <property type="term" value="F:RNA polymerase II cis-regulatory region sequence-specific DNA binding"/>
    <property type="evidence" value="ECO:0007669"/>
    <property type="project" value="TreeGrafter"/>
</dbReference>
<dbReference type="InterPro" id="IPR050234">
    <property type="entry name" value="Nuclear_hormone_rcpt_NR1"/>
</dbReference>
<dbReference type="InterPro" id="IPR001628">
    <property type="entry name" value="Znf_hrmn_rcpt"/>
</dbReference>
<gene>
    <name evidence="14" type="ORF">ASIM_LOCUS12849</name>
</gene>
<keyword evidence="5 10" id="KW-0805">Transcription regulation</keyword>